<dbReference type="InterPro" id="IPR053707">
    <property type="entry name" value="UPF0637_domain_sf"/>
</dbReference>
<dbReference type="RefSeq" id="WP_188692888.1">
    <property type="nucleotide sequence ID" value="NZ_BMIR01000008.1"/>
</dbReference>
<reference evidence="2" key="2">
    <citation type="submission" date="2020-09" db="EMBL/GenBank/DDBJ databases">
        <authorList>
            <person name="Sun Q."/>
            <person name="Zhou Y."/>
        </authorList>
    </citation>
    <scope>NUCLEOTIDE SEQUENCE</scope>
    <source>
        <strain evidence="2">CGMCC 1.15371</strain>
    </source>
</reference>
<dbReference type="PIRSF" id="PIRSF021332">
    <property type="entry name" value="DUF1054"/>
    <property type="match status" value="1"/>
</dbReference>
<comment type="similarity">
    <text evidence="1">Belongs to the UPF0637 family.</text>
</comment>
<dbReference type="Proteomes" id="UP000628775">
    <property type="component" value="Unassembled WGS sequence"/>
</dbReference>
<dbReference type="SUPFAM" id="SSF142913">
    <property type="entry name" value="YktB/PF0168-like"/>
    <property type="match status" value="1"/>
</dbReference>
<dbReference type="Pfam" id="PF06335">
    <property type="entry name" value="DUF1054"/>
    <property type="match status" value="1"/>
</dbReference>
<comment type="caution">
    <text evidence="2">The sequence shown here is derived from an EMBL/GenBank/DDBJ whole genome shotgun (WGS) entry which is preliminary data.</text>
</comment>
<organism evidence="2 3">
    <name type="scientific">Pullulanibacillus camelliae</name>
    <dbReference type="NCBI Taxonomy" id="1707096"/>
    <lineage>
        <taxon>Bacteria</taxon>
        <taxon>Bacillati</taxon>
        <taxon>Bacillota</taxon>
        <taxon>Bacilli</taxon>
        <taxon>Bacillales</taxon>
        <taxon>Sporolactobacillaceae</taxon>
        <taxon>Pullulanibacillus</taxon>
    </lineage>
</organism>
<dbReference type="AlphaFoldDB" id="A0A8J2VXP9"/>
<evidence type="ECO:0000256" key="1">
    <source>
        <dbReference type="HAMAP-Rule" id="MF_01851"/>
    </source>
</evidence>
<dbReference type="Gene3D" id="3.30.930.20">
    <property type="entry name" value="Protein of unknown function DUF1054"/>
    <property type="match status" value="1"/>
</dbReference>
<evidence type="ECO:0000313" key="2">
    <source>
        <dbReference type="EMBL" id="GGE40941.1"/>
    </source>
</evidence>
<dbReference type="InterPro" id="IPR009403">
    <property type="entry name" value="UPF0637"/>
</dbReference>
<accession>A0A8J2VXP9</accession>
<reference evidence="2" key="1">
    <citation type="journal article" date="2014" name="Int. J. Syst. Evol. Microbiol.">
        <title>Complete genome sequence of Corynebacterium casei LMG S-19264T (=DSM 44701T), isolated from a smear-ripened cheese.</title>
        <authorList>
            <consortium name="US DOE Joint Genome Institute (JGI-PGF)"/>
            <person name="Walter F."/>
            <person name="Albersmeier A."/>
            <person name="Kalinowski J."/>
            <person name="Ruckert C."/>
        </authorList>
    </citation>
    <scope>NUCLEOTIDE SEQUENCE</scope>
    <source>
        <strain evidence="2">CGMCC 1.15371</strain>
    </source>
</reference>
<name>A0A8J2VXP9_9BACL</name>
<proteinExistence type="inferred from homology"/>
<dbReference type="EMBL" id="BMIR01000008">
    <property type="protein sequence ID" value="GGE40941.1"/>
    <property type="molecule type" value="Genomic_DNA"/>
</dbReference>
<dbReference type="HAMAP" id="MF_01851">
    <property type="entry name" value="UPF0637"/>
    <property type="match status" value="1"/>
</dbReference>
<keyword evidence="3" id="KW-1185">Reference proteome</keyword>
<protein>
    <recommendedName>
        <fullName evidence="1">UPF0637 protein GCM10011391_19610</fullName>
    </recommendedName>
</protein>
<gene>
    <name evidence="2" type="primary">yktB</name>
    <name evidence="2" type="ORF">GCM10011391_19610</name>
</gene>
<evidence type="ECO:0000313" key="3">
    <source>
        <dbReference type="Proteomes" id="UP000628775"/>
    </source>
</evidence>
<sequence>MTFEGFTQKDFEVFTIDGLEPRMAALIATVRPKLEALGAEFAPVLTSLTGDEMFAHVAKHARRTVHPPKDTWVAFAADKRGYKKHPHFQIGLWESHLFIWFALINEAVNKPTFAERLKAQQGDWLERLPASFVWSTDHTKPDTIDTFDPEMLERLAHVKKAELLCGVTINSAQVIEKGANLFNDIEATFAKLAPLYEIVLKG</sequence>